<dbReference type="Proteomes" id="UP001280121">
    <property type="component" value="Unassembled WGS sequence"/>
</dbReference>
<accession>A0AAD9WU46</accession>
<dbReference type="AlphaFoldDB" id="A0AAD9WU46"/>
<name>A0AAD9WU46_9ROSI</name>
<proteinExistence type="predicted"/>
<dbReference type="EMBL" id="JANJYI010000007">
    <property type="protein sequence ID" value="KAK2642345.1"/>
    <property type="molecule type" value="Genomic_DNA"/>
</dbReference>
<organism evidence="1 2">
    <name type="scientific">Dipteronia dyeriana</name>
    <dbReference type="NCBI Taxonomy" id="168575"/>
    <lineage>
        <taxon>Eukaryota</taxon>
        <taxon>Viridiplantae</taxon>
        <taxon>Streptophyta</taxon>
        <taxon>Embryophyta</taxon>
        <taxon>Tracheophyta</taxon>
        <taxon>Spermatophyta</taxon>
        <taxon>Magnoliopsida</taxon>
        <taxon>eudicotyledons</taxon>
        <taxon>Gunneridae</taxon>
        <taxon>Pentapetalae</taxon>
        <taxon>rosids</taxon>
        <taxon>malvids</taxon>
        <taxon>Sapindales</taxon>
        <taxon>Sapindaceae</taxon>
        <taxon>Hippocastanoideae</taxon>
        <taxon>Acereae</taxon>
        <taxon>Dipteronia</taxon>
    </lineage>
</organism>
<comment type="caution">
    <text evidence="1">The sequence shown here is derived from an EMBL/GenBank/DDBJ whole genome shotgun (WGS) entry which is preliminary data.</text>
</comment>
<reference evidence="1" key="1">
    <citation type="journal article" date="2023" name="Plant J.">
        <title>Genome sequences and population genomics provide insights into the demographic history, inbreeding, and mutation load of two 'living fossil' tree species of Dipteronia.</title>
        <authorList>
            <person name="Feng Y."/>
            <person name="Comes H.P."/>
            <person name="Chen J."/>
            <person name="Zhu S."/>
            <person name="Lu R."/>
            <person name="Zhang X."/>
            <person name="Li P."/>
            <person name="Qiu J."/>
            <person name="Olsen K.M."/>
            <person name="Qiu Y."/>
        </authorList>
    </citation>
    <scope>NUCLEOTIDE SEQUENCE</scope>
    <source>
        <strain evidence="1">KIB01</strain>
    </source>
</reference>
<evidence type="ECO:0000313" key="2">
    <source>
        <dbReference type="Proteomes" id="UP001280121"/>
    </source>
</evidence>
<keyword evidence="2" id="KW-1185">Reference proteome</keyword>
<protein>
    <submittedName>
        <fullName evidence="1">Uncharacterized protein</fullName>
    </submittedName>
</protein>
<evidence type="ECO:0000313" key="1">
    <source>
        <dbReference type="EMBL" id="KAK2642345.1"/>
    </source>
</evidence>
<sequence>MDTRNKSNNDFRYEVTEILTRHESSFDQLNSNANQMNTAIQNVMAKLQTLQEFNKAVLLRSGPTDYEDPSEVLTRLKQVTVIEAYLEAIEKLSHRVDNLPKNFLVGCFIARLKDKVRLDVKLKHPKVLAYASGVARLIEIEERNSLQKKWILPSEHSILLSGHRPLLHQTVMFPISDETLLPHQFTN</sequence>
<gene>
    <name evidence="1" type="ORF">Ddye_024108</name>
</gene>